<dbReference type="InterPro" id="IPR036412">
    <property type="entry name" value="HAD-like_sf"/>
</dbReference>
<organism evidence="9 10">
    <name type="scientific">Aduncisulcus paluster</name>
    <dbReference type="NCBI Taxonomy" id="2918883"/>
    <lineage>
        <taxon>Eukaryota</taxon>
        <taxon>Metamonada</taxon>
        <taxon>Carpediemonas-like organisms</taxon>
        <taxon>Aduncisulcus</taxon>
    </lineage>
</organism>
<evidence type="ECO:0000256" key="3">
    <source>
        <dbReference type="ARBA" id="ARBA00022723"/>
    </source>
</evidence>
<evidence type="ECO:0000256" key="7">
    <source>
        <dbReference type="SAM" id="MobiDB-lite"/>
    </source>
</evidence>
<dbReference type="Pfam" id="PF08282">
    <property type="entry name" value="Hydrolase_3"/>
    <property type="match status" value="1"/>
</dbReference>
<dbReference type="InterPro" id="IPR023299">
    <property type="entry name" value="ATPase_P-typ_cyto_dom_N"/>
</dbReference>
<comment type="subcellular location">
    <subcellularLocation>
        <location evidence="1">Membrane</location>
        <topology evidence="1">Multi-pass membrane protein</topology>
    </subcellularLocation>
</comment>
<dbReference type="InterPro" id="IPR001757">
    <property type="entry name" value="P_typ_ATPase"/>
</dbReference>
<keyword evidence="4" id="KW-0460">Magnesium</keyword>
<dbReference type="SUPFAM" id="SSF81660">
    <property type="entry name" value="Metal cation-transporting ATPase, ATP-binding domain N"/>
    <property type="match status" value="1"/>
</dbReference>
<accession>A0ABQ5JX43</accession>
<keyword evidence="6" id="KW-0472">Membrane</keyword>
<dbReference type="NCBIfam" id="TIGR01494">
    <property type="entry name" value="ATPase_P-type"/>
    <property type="match status" value="1"/>
</dbReference>
<gene>
    <name evidence="9" type="ORF">ADUPG1_011306</name>
</gene>
<keyword evidence="10" id="KW-1185">Reference proteome</keyword>
<dbReference type="Proteomes" id="UP001057375">
    <property type="component" value="Unassembled WGS sequence"/>
</dbReference>
<evidence type="ECO:0000256" key="6">
    <source>
        <dbReference type="ARBA" id="ARBA00023136"/>
    </source>
</evidence>
<evidence type="ECO:0000256" key="1">
    <source>
        <dbReference type="ARBA" id="ARBA00004141"/>
    </source>
</evidence>
<evidence type="ECO:0000313" key="10">
    <source>
        <dbReference type="Proteomes" id="UP001057375"/>
    </source>
</evidence>
<dbReference type="SUPFAM" id="SSF56784">
    <property type="entry name" value="HAD-like"/>
    <property type="match status" value="1"/>
</dbReference>
<dbReference type="PANTHER" id="PTHR24092:SF218">
    <property type="entry name" value="PHOSPHOLIPID-TRANSPORTING ATPASE"/>
    <property type="match status" value="1"/>
</dbReference>
<evidence type="ECO:0000256" key="5">
    <source>
        <dbReference type="ARBA" id="ARBA00022989"/>
    </source>
</evidence>
<feature type="non-terminal residue" evidence="9">
    <location>
        <position position="1"/>
    </location>
</feature>
<evidence type="ECO:0000313" key="9">
    <source>
        <dbReference type="EMBL" id="GKT18419.1"/>
    </source>
</evidence>
<dbReference type="Pfam" id="PF16212">
    <property type="entry name" value="PhoLip_ATPase_C"/>
    <property type="match status" value="1"/>
</dbReference>
<feature type="region of interest" description="Disordered" evidence="7">
    <location>
        <begin position="72"/>
        <end position="98"/>
    </location>
</feature>
<dbReference type="InterPro" id="IPR032630">
    <property type="entry name" value="P_typ_ATPase_c"/>
</dbReference>
<keyword evidence="3" id="KW-0479">Metal-binding</keyword>
<evidence type="ECO:0000256" key="4">
    <source>
        <dbReference type="ARBA" id="ARBA00022842"/>
    </source>
</evidence>
<evidence type="ECO:0000256" key="2">
    <source>
        <dbReference type="ARBA" id="ARBA00022692"/>
    </source>
</evidence>
<dbReference type="EMBL" id="BQXS01011944">
    <property type="protein sequence ID" value="GKT18419.1"/>
    <property type="molecule type" value="Genomic_DNA"/>
</dbReference>
<feature type="domain" description="P-type ATPase C-terminal" evidence="8">
    <location>
        <begin position="504"/>
        <end position="574"/>
    </location>
</feature>
<dbReference type="InterPro" id="IPR023214">
    <property type="entry name" value="HAD_sf"/>
</dbReference>
<dbReference type="Gene3D" id="3.40.50.1000">
    <property type="entry name" value="HAD superfamily/HAD-like"/>
    <property type="match status" value="1"/>
</dbReference>
<evidence type="ECO:0000259" key="8">
    <source>
        <dbReference type="Pfam" id="PF16212"/>
    </source>
</evidence>
<name>A0ABQ5JX43_9EUKA</name>
<proteinExistence type="predicted"/>
<sequence length="575" mass="62114">ALVHGAAGNGFQLVFRGSDYAIISTPLSLFEAWRIHATIPFNSDRKRMSVMVEHMCNAETFKGCVSKVRKMKRKERKTQGKVGESADKETVEHAASVGKSATLPARGKHVRRSSSLFFSAEKQNMEPSSTSSIHSLSSLKLPENSFFVLCKGAETLVEPLCSSYCLPDGSIVPLIECREVAVMNASGIGPSGDKSMEILKYDGSTQSYSQGIAHSLDELTLAGLRTLLLSAGALSADTAKDLRARWDASCGLLEGRDESMAVSAAAIEREMAVCGCTGVEDKLQDGVPQALQRLREAGIRVWVLTGDKVGTAINIGHSSKLIPTGALVIQITKETFNSSGGSASIRGYIVEQTKKIKEFEKGVFEDLNRGKKLDSPQEKHGTLKGSTSLPVIHVEHEEEEEDEDSMSELLSDNVSNAVIVVDGPSLDRLLEEDVIGEFLSLSKVCCSVICCRVTPKQKAECVAAVKEGLDCTTLAIGDGGNDVAMIAEADVGVGISGLEGTQAARMSDFSMFQFRFLTNLLFYYGPVNFTRFSLVVKYYIFKNVGTVLATIFYAFFNGFSGQLIINSYNAMGCNT</sequence>
<keyword evidence="5" id="KW-1133">Transmembrane helix</keyword>
<protein>
    <submittedName>
        <fullName evidence="9">P-type ATPase like protein</fullName>
    </submittedName>
</protein>
<reference evidence="9" key="1">
    <citation type="submission" date="2022-03" db="EMBL/GenBank/DDBJ databases">
        <title>Draft genome sequence of Aduncisulcus paluster, a free-living microaerophilic Fornicata.</title>
        <authorList>
            <person name="Yuyama I."/>
            <person name="Kume K."/>
            <person name="Tamura T."/>
            <person name="Inagaki Y."/>
            <person name="Hashimoto T."/>
        </authorList>
    </citation>
    <scope>NUCLEOTIDE SEQUENCE</scope>
    <source>
        <strain evidence="9">NY0171</strain>
    </source>
</reference>
<comment type="caution">
    <text evidence="9">The sequence shown here is derived from an EMBL/GenBank/DDBJ whole genome shotgun (WGS) entry which is preliminary data.</text>
</comment>
<keyword evidence="2" id="KW-0812">Transmembrane</keyword>
<dbReference type="PANTHER" id="PTHR24092">
    <property type="entry name" value="PROBABLE PHOSPHOLIPID-TRANSPORTING ATPASE"/>
    <property type="match status" value="1"/>
</dbReference>
<feature type="non-terminal residue" evidence="9">
    <location>
        <position position="575"/>
    </location>
</feature>